<dbReference type="Proteomes" id="UP000604046">
    <property type="component" value="Unassembled WGS sequence"/>
</dbReference>
<dbReference type="OrthoDB" id="10317974at2759"/>
<dbReference type="AlphaFoldDB" id="A0A812MX39"/>
<comment type="caution">
    <text evidence="1">The sequence shown here is derived from an EMBL/GenBank/DDBJ whole genome shotgun (WGS) entry which is preliminary data.</text>
</comment>
<keyword evidence="2" id="KW-1185">Reference proteome</keyword>
<gene>
    <name evidence="1" type="ORF">SNAT2548_LOCUS15044</name>
</gene>
<proteinExistence type="predicted"/>
<evidence type="ECO:0000313" key="1">
    <source>
        <dbReference type="EMBL" id="CAE7284090.1"/>
    </source>
</evidence>
<organism evidence="1 2">
    <name type="scientific">Symbiodinium natans</name>
    <dbReference type="NCBI Taxonomy" id="878477"/>
    <lineage>
        <taxon>Eukaryota</taxon>
        <taxon>Sar</taxon>
        <taxon>Alveolata</taxon>
        <taxon>Dinophyceae</taxon>
        <taxon>Suessiales</taxon>
        <taxon>Symbiodiniaceae</taxon>
        <taxon>Symbiodinium</taxon>
    </lineage>
</organism>
<name>A0A812MX39_9DINO</name>
<dbReference type="EMBL" id="CAJNDS010001846">
    <property type="protein sequence ID" value="CAE7284090.1"/>
    <property type="molecule type" value="Genomic_DNA"/>
</dbReference>
<evidence type="ECO:0000313" key="2">
    <source>
        <dbReference type="Proteomes" id="UP000604046"/>
    </source>
</evidence>
<sequence length="186" mass="21660">MQMYAHMFWSRPVDVPAVIAQEAQLVWNMLPISIRAAERNYFAQPLLAIQQTRQETLAWLRVLLQEIELHDAQRQDIKVWMTVPYLSLPSSCSAQVLEFLFPSVLPTATTCVELVLQSPILILSDSDDDDVEFEDLRHDENFEALKSRSEQERKLLDQVRQMCSEFIRSGQFQYAKQLYYGQSESE</sequence>
<protein>
    <submittedName>
        <fullName evidence="1">Uncharacterized protein</fullName>
    </submittedName>
</protein>
<accession>A0A812MX39</accession>
<reference evidence="1" key="1">
    <citation type="submission" date="2021-02" db="EMBL/GenBank/DDBJ databases">
        <authorList>
            <person name="Dougan E. K."/>
            <person name="Rhodes N."/>
            <person name="Thang M."/>
            <person name="Chan C."/>
        </authorList>
    </citation>
    <scope>NUCLEOTIDE SEQUENCE</scope>
</reference>